<dbReference type="Gene3D" id="1.25.40.340">
    <property type="match status" value="1"/>
</dbReference>
<accession>A0ABU5KG60</accession>
<dbReference type="NCBIfam" id="TIGR03599">
    <property type="entry name" value="YloV"/>
    <property type="match status" value="1"/>
</dbReference>
<dbReference type="InterPro" id="IPR004007">
    <property type="entry name" value="DhaL_dom"/>
</dbReference>
<evidence type="ECO:0000259" key="1">
    <source>
        <dbReference type="PROSITE" id="PS51480"/>
    </source>
</evidence>
<dbReference type="SMART" id="SM01120">
    <property type="entry name" value="Dak2"/>
    <property type="match status" value="1"/>
</dbReference>
<dbReference type="PANTHER" id="PTHR33434:SF4">
    <property type="entry name" value="PHOSPHATASE PROTEIN"/>
    <property type="match status" value="1"/>
</dbReference>
<evidence type="ECO:0000313" key="2">
    <source>
        <dbReference type="EMBL" id="MDZ5663944.1"/>
    </source>
</evidence>
<organism evidence="2 3">
    <name type="scientific">Nocardioides renjunii</name>
    <dbReference type="NCBI Taxonomy" id="3095075"/>
    <lineage>
        <taxon>Bacteria</taxon>
        <taxon>Bacillati</taxon>
        <taxon>Actinomycetota</taxon>
        <taxon>Actinomycetes</taxon>
        <taxon>Propionibacteriales</taxon>
        <taxon>Nocardioidaceae</taxon>
        <taxon>Nocardioides</taxon>
    </lineage>
</organism>
<dbReference type="InterPro" id="IPR033470">
    <property type="entry name" value="FakA-like_C"/>
</dbReference>
<dbReference type="InterPro" id="IPR019986">
    <property type="entry name" value="YloV-like"/>
</dbReference>
<name>A0ABU5KG60_9ACTN</name>
<comment type="caution">
    <text evidence="2">The sequence shown here is derived from an EMBL/GenBank/DDBJ whole genome shotgun (WGS) entry which is preliminary data.</text>
</comment>
<keyword evidence="3" id="KW-1185">Reference proteome</keyword>
<evidence type="ECO:0000313" key="3">
    <source>
        <dbReference type="Proteomes" id="UP001291999"/>
    </source>
</evidence>
<reference evidence="2 3" key="1">
    <citation type="submission" date="2023-11" db="EMBL/GenBank/DDBJ databases">
        <title>Novel species in genus Nocardioides.</title>
        <authorList>
            <person name="Zhou H."/>
        </authorList>
    </citation>
    <scope>NUCLEOTIDE SEQUENCE [LARGE SCALE GENOMIC DNA]</scope>
    <source>
        <strain evidence="2 3">S-58</strain>
    </source>
</reference>
<dbReference type="InterPro" id="IPR048394">
    <property type="entry name" value="FakA-like_M"/>
</dbReference>
<dbReference type="SUPFAM" id="SSF101473">
    <property type="entry name" value="DhaL-like"/>
    <property type="match status" value="1"/>
</dbReference>
<dbReference type="PROSITE" id="PS51480">
    <property type="entry name" value="DHAL"/>
    <property type="match status" value="1"/>
</dbReference>
<dbReference type="SMART" id="SM01121">
    <property type="entry name" value="Dak1_2"/>
    <property type="match status" value="1"/>
</dbReference>
<sequence length="556" mass="56836">MEPVTHGIDLDAVARFVDIATDALSAAREEIDALNVYPVPDGDTGTNMFLTVSAARDELRAARAADPGLGIEEGLALLARAALMGARGNSGVILSQMLRAYVTHLAGAGLEDRRAHTIAAAMQAATDASYAAVGTPVEGTILTVARAASDAARVAAQRPGARARDVFTAAAAAARTALARTPEQLPVLARAGVVDAGGRGLTVVLDAVETTATGRRPMQLAAPIGTHHIPVTLPDGSSGGDPAEDGPGYEVIYLLETARDAEEEAIPALREALGALGDSLVVVGGDGLWNVHVHVDDVGAAIEAGVVAGRPHRIRVTHFADQAAEARHRASGRTARTGRRVVAVAAGPGLAELFESAGALVVPGGPGRRPSTGRLLEAITGCGASEVVVLPNDGDTVRAAEIAARTAEAEHDVSVEVIPTQAQVQGLAAISVHEPGRTFDADVREMTATARHARHGAVTVAARQAITMAGPCEPGDALGVIAGDFAVVGADLEAVAHEVLERLLAGGGELVTIVAGEDGSDLAARVCARVEERHPHVDVAVHEGGQPRYPLLVSVE</sequence>
<protein>
    <submittedName>
        <fullName evidence="2">DAK2 domain-containing protein</fullName>
    </submittedName>
</protein>
<dbReference type="InterPro" id="IPR036117">
    <property type="entry name" value="DhaL_dom_sf"/>
</dbReference>
<dbReference type="RefSeq" id="WP_322425580.1">
    <property type="nucleotide sequence ID" value="NZ_JAXQPW010000008.1"/>
</dbReference>
<dbReference type="Pfam" id="PF21645">
    <property type="entry name" value="FakA-like_M"/>
    <property type="match status" value="1"/>
</dbReference>
<dbReference type="InterPro" id="IPR050270">
    <property type="entry name" value="DegV_domain_contain"/>
</dbReference>
<dbReference type="Pfam" id="PF02734">
    <property type="entry name" value="Dak2"/>
    <property type="match status" value="1"/>
</dbReference>
<feature type="domain" description="DhaL" evidence="1">
    <location>
        <begin position="11"/>
        <end position="210"/>
    </location>
</feature>
<dbReference type="EMBL" id="JAXQPW010000008">
    <property type="protein sequence ID" value="MDZ5663944.1"/>
    <property type="molecule type" value="Genomic_DNA"/>
</dbReference>
<proteinExistence type="predicted"/>
<dbReference type="Proteomes" id="UP001291999">
    <property type="component" value="Unassembled WGS sequence"/>
</dbReference>
<gene>
    <name evidence="2" type="ORF">SFC79_19360</name>
</gene>
<dbReference type="Pfam" id="PF13684">
    <property type="entry name" value="FakA-like_C"/>
    <property type="match status" value="1"/>
</dbReference>
<dbReference type="PANTHER" id="PTHR33434">
    <property type="entry name" value="DEGV DOMAIN-CONTAINING PROTEIN DR_1986-RELATED"/>
    <property type="match status" value="1"/>
</dbReference>